<feature type="transmembrane region" description="Helical" evidence="1">
    <location>
        <begin position="12"/>
        <end position="34"/>
    </location>
</feature>
<sequence length="66" mass="7494">MARFGSKHYSGKYFVVLACILLLCVALIADFLWASSSSPSYFNWSNSLENSDYKPEDKLNPEQNIL</sequence>
<proteinExistence type="predicted"/>
<accession>A0A9D5CHQ6</accession>
<reference evidence="2" key="2">
    <citation type="journal article" date="2022" name="Hortic Res">
        <title>The genome of Dioscorea zingiberensis sheds light on the biosynthesis, origin and evolution of the medicinally important diosgenin saponins.</title>
        <authorList>
            <person name="Li Y."/>
            <person name="Tan C."/>
            <person name="Li Z."/>
            <person name="Guo J."/>
            <person name="Li S."/>
            <person name="Chen X."/>
            <person name="Wang C."/>
            <person name="Dai X."/>
            <person name="Yang H."/>
            <person name="Song W."/>
            <person name="Hou L."/>
            <person name="Xu J."/>
            <person name="Tong Z."/>
            <person name="Xu A."/>
            <person name="Yuan X."/>
            <person name="Wang W."/>
            <person name="Yang Q."/>
            <person name="Chen L."/>
            <person name="Sun Z."/>
            <person name="Wang K."/>
            <person name="Pan B."/>
            <person name="Chen J."/>
            <person name="Bao Y."/>
            <person name="Liu F."/>
            <person name="Qi X."/>
            <person name="Gang D.R."/>
            <person name="Wen J."/>
            <person name="Li J."/>
        </authorList>
    </citation>
    <scope>NUCLEOTIDE SEQUENCE</scope>
    <source>
        <strain evidence="2">Dzin_1.0</strain>
    </source>
</reference>
<dbReference type="EMBL" id="JAGGNH010000005">
    <property type="protein sequence ID" value="KAJ0973094.1"/>
    <property type="molecule type" value="Genomic_DNA"/>
</dbReference>
<gene>
    <name evidence="2" type="ORF">J5N97_021053</name>
</gene>
<organism evidence="2 3">
    <name type="scientific">Dioscorea zingiberensis</name>
    <dbReference type="NCBI Taxonomy" id="325984"/>
    <lineage>
        <taxon>Eukaryota</taxon>
        <taxon>Viridiplantae</taxon>
        <taxon>Streptophyta</taxon>
        <taxon>Embryophyta</taxon>
        <taxon>Tracheophyta</taxon>
        <taxon>Spermatophyta</taxon>
        <taxon>Magnoliopsida</taxon>
        <taxon>Liliopsida</taxon>
        <taxon>Dioscoreales</taxon>
        <taxon>Dioscoreaceae</taxon>
        <taxon>Dioscorea</taxon>
    </lineage>
</organism>
<evidence type="ECO:0000313" key="3">
    <source>
        <dbReference type="Proteomes" id="UP001085076"/>
    </source>
</evidence>
<keyword evidence="3" id="KW-1185">Reference proteome</keyword>
<keyword evidence="1" id="KW-1133">Transmembrane helix</keyword>
<reference evidence="2" key="1">
    <citation type="submission" date="2021-03" db="EMBL/GenBank/DDBJ databases">
        <authorList>
            <person name="Li Z."/>
            <person name="Yang C."/>
        </authorList>
    </citation>
    <scope>NUCLEOTIDE SEQUENCE</scope>
    <source>
        <strain evidence="2">Dzin_1.0</strain>
        <tissue evidence="2">Leaf</tissue>
    </source>
</reference>
<comment type="caution">
    <text evidence="2">The sequence shown here is derived from an EMBL/GenBank/DDBJ whole genome shotgun (WGS) entry which is preliminary data.</text>
</comment>
<evidence type="ECO:0000313" key="2">
    <source>
        <dbReference type="EMBL" id="KAJ0973094.1"/>
    </source>
</evidence>
<name>A0A9D5CHQ6_9LILI</name>
<keyword evidence="1" id="KW-0472">Membrane</keyword>
<keyword evidence="1" id="KW-0812">Transmembrane</keyword>
<dbReference type="Proteomes" id="UP001085076">
    <property type="component" value="Miscellaneous, Linkage group lg05"/>
</dbReference>
<dbReference type="AlphaFoldDB" id="A0A9D5CHQ6"/>
<evidence type="ECO:0000256" key="1">
    <source>
        <dbReference type="SAM" id="Phobius"/>
    </source>
</evidence>
<protein>
    <submittedName>
        <fullName evidence="2">Uncharacterized protein</fullName>
    </submittedName>
</protein>